<sequence>TTVIGVVPPLQRTHSSLGRMPEFFQERYFSEKNIKMLKNG</sequence>
<dbReference type="AlphaFoldDB" id="A0A9N9EH06"/>
<evidence type="ECO:0000313" key="2">
    <source>
        <dbReference type="Proteomes" id="UP000789405"/>
    </source>
</evidence>
<proteinExistence type="predicted"/>
<name>A0A9N9EH06_9GLOM</name>
<evidence type="ECO:0000313" key="1">
    <source>
        <dbReference type="EMBL" id="CAG8673749.1"/>
    </source>
</evidence>
<comment type="caution">
    <text evidence="1">The sequence shown here is derived from an EMBL/GenBank/DDBJ whole genome shotgun (WGS) entry which is preliminary data.</text>
</comment>
<protein>
    <submittedName>
        <fullName evidence="1">25287_t:CDS:1</fullName>
    </submittedName>
</protein>
<reference evidence="1" key="1">
    <citation type="submission" date="2021-06" db="EMBL/GenBank/DDBJ databases">
        <authorList>
            <person name="Kallberg Y."/>
            <person name="Tangrot J."/>
            <person name="Rosling A."/>
        </authorList>
    </citation>
    <scope>NUCLEOTIDE SEQUENCE</scope>
    <source>
        <strain evidence="1">MA453B</strain>
    </source>
</reference>
<keyword evidence="2" id="KW-1185">Reference proteome</keyword>
<feature type="non-terminal residue" evidence="1">
    <location>
        <position position="1"/>
    </location>
</feature>
<accession>A0A9N9EH06</accession>
<dbReference type="EMBL" id="CAJVPY010007014">
    <property type="protein sequence ID" value="CAG8673749.1"/>
    <property type="molecule type" value="Genomic_DNA"/>
</dbReference>
<gene>
    <name evidence="1" type="ORF">DERYTH_LOCUS11395</name>
</gene>
<organism evidence="1 2">
    <name type="scientific">Dentiscutata erythropus</name>
    <dbReference type="NCBI Taxonomy" id="1348616"/>
    <lineage>
        <taxon>Eukaryota</taxon>
        <taxon>Fungi</taxon>
        <taxon>Fungi incertae sedis</taxon>
        <taxon>Mucoromycota</taxon>
        <taxon>Glomeromycotina</taxon>
        <taxon>Glomeromycetes</taxon>
        <taxon>Diversisporales</taxon>
        <taxon>Gigasporaceae</taxon>
        <taxon>Dentiscutata</taxon>
    </lineage>
</organism>
<dbReference type="Proteomes" id="UP000789405">
    <property type="component" value="Unassembled WGS sequence"/>
</dbReference>